<comment type="similarity">
    <text evidence="2">Belongs to the ABC-2 integral membrane protein family.</text>
</comment>
<feature type="transmembrane region" description="Helical" evidence="8">
    <location>
        <begin position="207"/>
        <end position="234"/>
    </location>
</feature>
<evidence type="ECO:0000313" key="11">
    <source>
        <dbReference type="Proteomes" id="UP000000447"/>
    </source>
</evidence>
<sequence length="357" mass="39044">MSWQRVLAISLRIIRQIRRDRRSLALIFLAPLVILALLGYVYRGSARTPSIALSPPDTPGGEAIARELATFPVRVEPMAPDEAIARVRAGRIAGAVFLESSAQGPTARLVLDGSQPGQARQVSAIVSQALVQAALRATGGGSSQLHLRIDYVTGSPVFDELDTFAPVFIGFFAFFFVFLLTSVSFLRERLHGSIERLIVSPLDRAEIVLGYMLGFAFYALIQSILTVLFTVYVLRVHTVGALWLVIVLTVLLTLGAVNLGIFLSTFARTELQVVQFIPLVISLQGLLSGIIWPVTSLPRPLQWVARVLPLTWANDALRSVMLRGHGLDDLLPHLAFLTGFALLMLVLAMTTLRREVA</sequence>
<organism evidence="10 11">
    <name type="scientific">Thermomicrobium roseum (strain ATCC 27502 / DSM 5159 / P-2)</name>
    <dbReference type="NCBI Taxonomy" id="309801"/>
    <lineage>
        <taxon>Bacteria</taxon>
        <taxon>Pseudomonadati</taxon>
        <taxon>Thermomicrobiota</taxon>
        <taxon>Thermomicrobia</taxon>
        <taxon>Thermomicrobiales</taxon>
        <taxon>Thermomicrobiaceae</taxon>
        <taxon>Thermomicrobium</taxon>
    </lineage>
</organism>
<keyword evidence="6 8" id="KW-1133">Transmembrane helix</keyword>
<name>B9L3J0_THERP</name>
<evidence type="ECO:0000259" key="9">
    <source>
        <dbReference type="PROSITE" id="PS51012"/>
    </source>
</evidence>
<feature type="transmembrane region" description="Helical" evidence="8">
    <location>
        <begin position="240"/>
        <end position="261"/>
    </location>
</feature>
<dbReference type="InterPro" id="IPR047817">
    <property type="entry name" value="ABC2_TM_bact-type"/>
</dbReference>
<keyword evidence="11" id="KW-1185">Reference proteome</keyword>
<feature type="transmembrane region" description="Helical" evidence="8">
    <location>
        <begin position="330"/>
        <end position="352"/>
    </location>
</feature>
<dbReference type="Proteomes" id="UP000000447">
    <property type="component" value="Plasmid unnamed"/>
</dbReference>
<dbReference type="AlphaFoldDB" id="B9L3J0"/>
<protein>
    <submittedName>
        <fullName evidence="10">ABC transporter, permease protein</fullName>
    </submittedName>
</protein>
<dbReference type="InterPro" id="IPR013525">
    <property type="entry name" value="ABC2_TM"/>
</dbReference>
<proteinExistence type="inferred from homology"/>
<dbReference type="EMBL" id="CP001276">
    <property type="protein sequence ID" value="ACM07006.1"/>
    <property type="molecule type" value="Genomic_DNA"/>
</dbReference>
<feature type="transmembrane region" description="Helical" evidence="8">
    <location>
        <begin position="24"/>
        <end position="42"/>
    </location>
</feature>
<evidence type="ECO:0000256" key="3">
    <source>
        <dbReference type="ARBA" id="ARBA00022448"/>
    </source>
</evidence>
<evidence type="ECO:0000256" key="4">
    <source>
        <dbReference type="ARBA" id="ARBA00022475"/>
    </source>
</evidence>
<keyword evidence="5 8" id="KW-0812">Transmembrane</keyword>
<feature type="transmembrane region" description="Helical" evidence="8">
    <location>
        <begin position="273"/>
        <end position="294"/>
    </location>
</feature>
<evidence type="ECO:0000256" key="6">
    <source>
        <dbReference type="ARBA" id="ARBA00022989"/>
    </source>
</evidence>
<dbReference type="KEGG" id="tro:trd_A0354"/>
<dbReference type="Pfam" id="PF12698">
    <property type="entry name" value="ABC2_membrane_3"/>
    <property type="match status" value="1"/>
</dbReference>
<dbReference type="GO" id="GO:0005886">
    <property type="term" value="C:plasma membrane"/>
    <property type="evidence" value="ECO:0007669"/>
    <property type="project" value="UniProtKB-SubCell"/>
</dbReference>
<feature type="domain" description="ABC transmembrane type-2" evidence="9">
    <location>
        <begin position="119"/>
        <end position="355"/>
    </location>
</feature>
<dbReference type="HOGENOM" id="CLU_039483_7_0_0"/>
<gene>
    <name evidence="10" type="ordered locus">trd_A0354</name>
</gene>
<accession>B9L3J0</accession>
<dbReference type="RefSeq" id="WP_012642993.1">
    <property type="nucleotide sequence ID" value="NC_011961.1"/>
</dbReference>
<evidence type="ECO:0000256" key="1">
    <source>
        <dbReference type="ARBA" id="ARBA00004651"/>
    </source>
</evidence>
<keyword evidence="10" id="KW-0614">Plasmid</keyword>
<dbReference type="GO" id="GO:0140359">
    <property type="term" value="F:ABC-type transporter activity"/>
    <property type="evidence" value="ECO:0007669"/>
    <property type="project" value="InterPro"/>
</dbReference>
<keyword evidence="3" id="KW-0813">Transport</keyword>
<dbReference type="InterPro" id="IPR051449">
    <property type="entry name" value="ABC-2_transporter_component"/>
</dbReference>
<dbReference type="PANTHER" id="PTHR30294:SF38">
    <property type="entry name" value="TRANSPORT PERMEASE PROTEIN"/>
    <property type="match status" value="1"/>
</dbReference>
<evidence type="ECO:0000256" key="2">
    <source>
        <dbReference type="ARBA" id="ARBA00007783"/>
    </source>
</evidence>
<dbReference type="OrthoDB" id="9776218at2"/>
<keyword evidence="4" id="KW-1003">Cell membrane</keyword>
<keyword evidence="7 8" id="KW-0472">Membrane</keyword>
<comment type="subcellular location">
    <subcellularLocation>
        <location evidence="1">Cell membrane</location>
        <topology evidence="1">Multi-pass membrane protein</topology>
    </subcellularLocation>
</comment>
<dbReference type="PROSITE" id="PS51012">
    <property type="entry name" value="ABC_TM2"/>
    <property type="match status" value="1"/>
</dbReference>
<geneLocation type="plasmid" evidence="11">
    <name>Tros</name>
</geneLocation>
<evidence type="ECO:0000256" key="8">
    <source>
        <dbReference type="SAM" id="Phobius"/>
    </source>
</evidence>
<dbReference type="eggNOG" id="COG0842">
    <property type="taxonomic scope" value="Bacteria"/>
</dbReference>
<feature type="transmembrane region" description="Helical" evidence="8">
    <location>
        <begin position="164"/>
        <end position="186"/>
    </location>
</feature>
<evidence type="ECO:0000256" key="7">
    <source>
        <dbReference type="ARBA" id="ARBA00023136"/>
    </source>
</evidence>
<evidence type="ECO:0000256" key="5">
    <source>
        <dbReference type="ARBA" id="ARBA00022692"/>
    </source>
</evidence>
<dbReference type="PANTHER" id="PTHR30294">
    <property type="entry name" value="MEMBRANE COMPONENT OF ABC TRANSPORTER YHHJ-RELATED"/>
    <property type="match status" value="1"/>
</dbReference>
<reference evidence="10 11" key="1">
    <citation type="journal article" date="2009" name="PLoS ONE">
        <title>Complete genome sequence of the aerobic CO-oxidizing thermophile Thermomicrobium roseum.</title>
        <authorList>
            <person name="Wu D."/>
            <person name="Raymond J."/>
            <person name="Wu M."/>
            <person name="Chatterji S."/>
            <person name="Ren Q."/>
            <person name="Graham J.E."/>
            <person name="Bryant D.A."/>
            <person name="Robb F."/>
            <person name="Colman A."/>
            <person name="Tallon L.J."/>
            <person name="Badger J.H."/>
            <person name="Madupu R."/>
            <person name="Ward N.L."/>
            <person name="Eisen J.A."/>
        </authorList>
    </citation>
    <scope>NUCLEOTIDE SEQUENCE [LARGE SCALE GENOMIC DNA]</scope>
    <source>
        <strain evidence="11">ATCC 27502 / DSM 5159 / P-2</strain>
        <plasmid evidence="10">unnamed</plasmid>
    </source>
</reference>
<evidence type="ECO:0000313" key="10">
    <source>
        <dbReference type="EMBL" id="ACM07006.1"/>
    </source>
</evidence>